<dbReference type="InterPro" id="IPR027417">
    <property type="entry name" value="P-loop_NTPase"/>
</dbReference>
<evidence type="ECO:0000259" key="4">
    <source>
        <dbReference type="PROSITE" id="PS50893"/>
    </source>
</evidence>
<dbReference type="eggNOG" id="COG1116">
    <property type="taxonomic scope" value="Bacteria"/>
</dbReference>
<dbReference type="PROSITE" id="PS50893">
    <property type="entry name" value="ABC_TRANSPORTER_2"/>
    <property type="match status" value="1"/>
</dbReference>
<evidence type="ECO:0000256" key="1">
    <source>
        <dbReference type="ARBA" id="ARBA00022448"/>
    </source>
</evidence>
<protein>
    <submittedName>
        <fullName evidence="5">ABC transporter related protein</fullName>
    </submittedName>
</protein>
<feature type="domain" description="ABC transporter" evidence="4">
    <location>
        <begin position="6"/>
        <end position="235"/>
    </location>
</feature>
<sequence length="255" mass="29081">MSDTILEIKNLEKKFIINKNEIKVLENINIDIKKGEFITIVGHSGCGKSTLLKIIAGLETSDSGIIRLNGQEIKGPGINRGVVFQEHRLLPWLTIKENIEFGLDNLLKKERENISLELLEMVNLLEYKNAYPKQLSGGMAQRVAIARGLASNPEILLLDEPFGALDALTRIKMQKEILKIWSKSNKTMIMITHDIEEAVYLGTRIVILSSKSAGEKIIKVEHPIRDRSSYDFLYIKNKVYRELFEDKNNELEYNI</sequence>
<dbReference type="RefSeq" id="WP_012859955.1">
    <property type="nucleotide sequence ID" value="NC_013517.1"/>
</dbReference>
<dbReference type="STRING" id="526218.Sterm_0482"/>
<dbReference type="SUPFAM" id="SSF52540">
    <property type="entry name" value="P-loop containing nucleoside triphosphate hydrolases"/>
    <property type="match status" value="1"/>
</dbReference>
<dbReference type="GO" id="GO:0016887">
    <property type="term" value="F:ATP hydrolysis activity"/>
    <property type="evidence" value="ECO:0007669"/>
    <property type="project" value="InterPro"/>
</dbReference>
<dbReference type="Proteomes" id="UP000000845">
    <property type="component" value="Chromosome"/>
</dbReference>
<dbReference type="PROSITE" id="PS00211">
    <property type="entry name" value="ABC_TRANSPORTER_1"/>
    <property type="match status" value="1"/>
</dbReference>
<dbReference type="AlphaFoldDB" id="D1AMY1"/>
<reference evidence="6" key="1">
    <citation type="submission" date="2009-09" db="EMBL/GenBank/DDBJ databases">
        <title>The complete chromosome of Sebaldella termitidis ATCC 33386.</title>
        <authorList>
            <consortium name="US DOE Joint Genome Institute (JGI-PGF)"/>
            <person name="Lucas S."/>
            <person name="Copeland A."/>
            <person name="Lapidus A."/>
            <person name="Glavina del Rio T."/>
            <person name="Dalin E."/>
            <person name="Tice H."/>
            <person name="Bruce D."/>
            <person name="Goodwin L."/>
            <person name="Pitluck S."/>
            <person name="Kyrpides N."/>
            <person name="Mavromatis K."/>
            <person name="Ivanova N."/>
            <person name="Mikhailova N."/>
            <person name="Sims D."/>
            <person name="Meincke L."/>
            <person name="Brettin T."/>
            <person name="Detter J.C."/>
            <person name="Han C."/>
            <person name="Larimer F."/>
            <person name="Land M."/>
            <person name="Hauser L."/>
            <person name="Markowitz V."/>
            <person name="Cheng J.F."/>
            <person name="Hugenholtz P."/>
            <person name="Woyke T."/>
            <person name="Wu D."/>
            <person name="Eisen J.A."/>
        </authorList>
    </citation>
    <scope>NUCLEOTIDE SEQUENCE [LARGE SCALE GENOMIC DNA]</scope>
    <source>
        <strain evidence="6">ATCC 33386 / NCTC 11300</strain>
    </source>
</reference>
<dbReference type="InterPro" id="IPR003593">
    <property type="entry name" value="AAA+_ATPase"/>
</dbReference>
<dbReference type="InterPro" id="IPR017871">
    <property type="entry name" value="ABC_transporter-like_CS"/>
</dbReference>
<dbReference type="CDD" id="cd03293">
    <property type="entry name" value="ABC_NrtD_SsuB_transporters"/>
    <property type="match status" value="1"/>
</dbReference>
<dbReference type="HOGENOM" id="CLU_000604_1_22_0"/>
<gene>
    <name evidence="5" type="ordered locus">Sterm_0482</name>
</gene>
<dbReference type="InterPro" id="IPR050166">
    <property type="entry name" value="ABC_transporter_ATP-bind"/>
</dbReference>
<evidence type="ECO:0000313" key="6">
    <source>
        <dbReference type="Proteomes" id="UP000000845"/>
    </source>
</evidence>
<dbReference type="Pfam" id="PF00005">
    <property type="entry name" value="ABC_tran"/>
    <property type="match status" value="1"/>
</dbReference>
<evidence type="ECO:0000313" key="5">
    <source>
        <dbReference type="EMBL" id="ACZ07357.1"/>
    </source>
</evidence>
<dbReference type="InterPro" id="IPR003439">
    <property type="entry name" value="ABC_transporter-like_ATP-bd"/>
</dbReference>
<keyword evidence="6" id="KW-1185">Reference proteome</keyword>
<dbReference type="EMBL" id="CP001739">
    <property type="protein sequence ID" value="ACZ07357.1"/>
    <property type="molecule type" value="Genomic_DNA"/>
</dbReference>
<evidence type="ECO:0000256" key="3">
    <source>
        <dbReference type="ARBA" id="ARBA00022840"/>
    </source>
</evidence>
<keyword evidence="2" id="KW-0547">Nucleotide-binding</keyword>
<organism evidence="5 6">
    <name type="scientific">Sebaldella termitidis (strain ATCC 33386 / NCTC 11300)</name>
    <dbReference type="NCBI Taxonomy" id="526218"/>
    <lineage>
        <taxon>Bacteria</taxon>
        <taxon>Fusobacteriati</taxon>
        <taxon>Fusobacteriota</taxon>
        <taxon>Fusobacteriia</taxon>
        <taxon>Fusobacteriales</taxon>
        <taxon>Leptotrichiaceae</taxon>
        <taxon>Sebaldella</taxon>
    </lineage>
</organism>
<reference evidence="5 6" key="2">
    <citation type="journal article" date="2010" name="Stand. Genomic Sci.">
        <title>Complete genome sequence of Sebaldella termitidis type strain (NCTC 11300).</title>
        <authorList>
            <person name="Harmon-Smith M."/>
            <person name="Celia L."/>
            <person name="Chertkov O."/>
            <person name="Lapidus A."/>
            <person name="Copeland A."/>
            <person name="Glavina Del Rio T."/>
            <person name="Nolan M."/>
            <person name="Lucas S."/>
            <person name="Tice H."/>
            <person name="Cheng J.F."/>
            <person name="Han C."/>
            <person name="Detter J.C."/>
            <person name="Bruce D."/>
            <person name="Goodwin L."/>
            <person name="Pitluck S."/>
            <person name="Pati A."/>
            <person name="Liolios K."/>
            <person name="Ivanova N."/>
            <person name="Mavromatis K."/>
            <person name="Mikhailova N."/>
            <person name="Chen A."/>
            <person name="Palaniappan K."/>
            <person name="Land M."/>
            <person name="Hauser L."/>
            <person name="Chang Y.J."/>
            <person name="Jeffries C.D."/>
            <person name="Brettin T."/>
            <person name="Goker M."/>
            <person name="Beck B."/>
            <person name="Bristow J."/>
            <person name="Eisen J.A."/>
            <person name="Markowitz V."/>
            <person name="Hugenholtz P."/>
            <person name="Kyrpides N.C."/>
            <person name="Klenk H.P."/>
            <person name="Chen F."/>
        </authorList>
    </citation>
    <scope>NUCLEOTIDE SEQUENCE [LARGE SCALE GENOMIC DNA]</scope>
    <source>
        <strain evidence="6">ATCC 33386 / NCTC 11300</strain>
    </source>
</reference>
<proteinExistence type="predicted"/>
<dbReference type="PANTHER" id="PTHR42788">
    <property type="entry name" value="TAURINE IMPORT ATP-BINDING PROTEIN-RELATED"/>
    <property type="match status" value="1"/>
</dbReference>
<accession>D1AMY1</accession>
<dbReference type="PANTHER" id="PTHR42788:SF13">
    <property type="entry name" value="ALIPHATIC SULFONATES IMPORT ATP-BINDING PROTEIN SSUB"/>
    <property type="match status" value="1"/>
</dbReference>
<keyword evidence="1" id="KW-0813">Transport</keyword>
<dbReference type="SMART" id="SM00382">
    <property type="entry name" value="AAA"/>
    <property type="match status" value="1"/>
</dbReference>
<dbReference type="GO" id="GO:0005524">
    <property type="term" value="F:ATP binding"/>
    <property type="evidence" value="ECO:0007669"/>
    <property type="project" value="UniProtKB-KW"/>
</dbReference>
<dbReference type="Gene3D" id="3.40.50.300">
    <property type="entry name" value="P-loop containing nucleotide triphosphate hydrolases"/>
    <property type="match status" value="1"/>
</dbReference>
<name>D1AMY1_SEBTE</name>
<keyword evidence="3" id="KW-0067">ATP-binding</keyword>
<evidence type="ECO:0000256" key="2">
    <source>
        <dbReference type="ARBA" id="ARBA00022741"/>
    </source>
</evidence>
<dbReference type="KEGG" id="str:Sterm_0482"/>